<keyword evidence="3" id="KW-0067">ATP-binding</keyword>
<evidence type="ECO:0000256" key="3">
    <source>
        <dbReference type="ARBA" id="ARBA00022840"/>
    </source>
</evidence>
<dbReference type="InterPro" id="IPR029055">
    <property type="entry name" value="Ntn_hydrolases_N"/>
</dbReference>
<dbReference type="GO" id="GO:0005524">
    <property type="term" value="F:ATP binding"/>
    <property type="evidence" value="ECO:0007669"/>
    <property type="project" value="UniProtKB-KW"/>
</dbReference>
<evidence type="ECO:0000256" key="1">
    <source>
        <dbReference type="ARBA" id="ARBA00022598"/>
    </source>
</evidence>
<dbReference type="Pfam" id="PF13537">
    <property type="entry name" value="GATase_7"/>
    <property type="match status" value="1"/>
</dbReference>
<dbReference type="InterPro" id="IPR050795">
    <property type="entry name" value="Asn_Synthetase"/>
</dbReference>
<evidence type="ECO:0000256" key="2">
    <source>
        <dbReference type="ARBA" id="ARBA00022741"/>
    </source>
</evidence>
<dbReference type="CDD" id="cd00712">
    <property type="entry name" value="AsnB"/>
    <property type="match status" value="1"/>
</dbReference>
<dbReference type="Gene3D" id="3.40.50.620">
    <property type="entry name" value="HUPs"/>
    <property type="match status" value="1"/>
</dbReference>
<dbReference type="SUPFAM" id="SSF56235">
    <property type="entry name" value="N-terminal nucleophile aminohydrolases (Ntn hydrolases)"/>
    <property type="match status" value="1"/>
</dbReference>
<dbReference type="PANTHER" id="PTHR11772">
    <property type="entry name" value="ASPARAGINE SYNTHETASE"/>
    <property type="match status" value="1"/>
</dbReference>
<sequence>MRQEALKMVRKIRHRGPDWSGSYSNENCVLMHERLSIVDVEHGAQPLYDTKTNRVLAVNGEIYNHKELAKKLTKTHDWQTHSDCEVLLYLYDEFGSEFLNEIDGIFSFCLYDPKTEEYFIARDHIGIVPLYIGWDKNGATYVASEMKAIEAYCENLQEFPPGHYYRGSENKFVQWYKPAWTKNIPDEEVSLTVLRKALEDSVKKQLMCDVPYGVLISGGLDSSIIAAIAAKYSKK</sequence>
<keyword evidence="2" id="KW-0547">Nucleotide-binding</keyword>
<evidence type="ECO:0000259" key="4">
    <source>
        <dbReference type="PROSITE" id="PS51278"/>
    </source>
</evidence>
<dbReference type="PANTHER" id="PTHR11772:SF2">
    <property type="entry name" value="ASPARAGINE SYNTHETASE [GLUTAMINE-HYDROLYZING]"/>
    <property type="match status" value="1"/>
</dbReference>
<feature type="domain" description="Glutamine amidotransferase type-2" evidence="4">
    <location>
        <begin position="1"/>
        <end position="170"/>
    </location>
</feature>
<dbReference type="InterPro" id="IPR033738">
    <property type="entry name" value="AsnB_N"/>
</dbReference>
<dbReference type="AlphaFoldDB" id="A0A382ZUX3"/>
<name>A0A382ZUX3_9ZZZZ</name>
<evidence type="ECO:0000313" key="5">
    <source>
        <dbReference type="EMBL" id="SVD99213.1"/>
    </source>
</evidence>
<feature type="non-terminal residue" evidence="5">
    <location>
        <position position="235"/>
    </location>
</feature>
<gene>
    <name evidence="5" type="ORF">METZ01_LOCUS452067</name>
</gene>
<dbReference type="Pfam" id="PF00733">
    <property type="entry name" value="Asn_synthase"/>
    <property type="match status" value="1"/>
</dbReference>
<reference evidence="5" key="1">
    <citation type="submission" date="2018-05" db="EMBL/GenBank/DDBJ databases">
        <authorList>
            <person name="Lanie J.A."/>
            <person name="Ng W.-L."/>
            <person name="Kazmierczak K.M."/>
            <person name="Andrzejewski T.M."/>
            <person name="Davidsen T.M."/>
            <person name="Wayne K.J."/>
            <person name="Tettelin H."/>
            <person name="Glass J.I."/>
            <person name="Rusch D."/>
            <person name="Podicherti R."/>
            <person name="Tsui H.-C.T."/>
            <person name="Winkler M.E."/>
        </authorList>
    </citation>
    <scope>NUCLEOTIDE SEQUENCE</scope>
</reference>
<dbReference type="EMBL" id="UINC01186811">
    <property type="protein sequence ID" value="SVD99213.1"/>
    <property type="molecule type" value="Genomic_DNA"/>
</dbReference>
<organism evidence="5">
    <name type="scientific">marine metagenome</name>
    <dbReference type="NCBI Taxonomy" id="408172"/>
    <lineage>
        <taxon>unclassified sequences</taxon>
        <taxon>metagenomes</taxon>
        <taxon>ecological metagenomes</taxon>
    </lineage>
</organism>
<protein>
    <recommendedName>
        <fullName evidence="4">Glutamine amidotransferase type-2 domain-containing protein</fullName>
    </recommendedName>
</protein>
<proteinExistence type="predicted"/>
<dbReference type="InterPro" id="IPR014729">
    <property type="entry name" value="Rossmann-like_a/b/a_fold"/>
</dbReference>
<dbReference type="InterPro" id="IPR017932">
    <property type="entry name" value="GATase_2_dom"/>
</dbReference>
<accession>A0A382ZUX3</accession>
<dbReference type="SUPFAM" id="SSF52402">
    <property type="entry name" value="Adenine nucleotide alpha hydrolases-like"/>
    <property type="match status" value="1"/>
</dbReference>
<dbReference type="PROSITE" id="PS51278">
    <property type="entry name" value="GATASE_TYPE_2"/>
    <property type="match status" value="1"/>
</dbReference>
<dbReference type="Gene3D" id="3.60.20.10">
    <property type="entry name" value="Glutamine Phosphoribosylpyrophosphate, subunit 1, domain 1"/>
    <property type="match status" value="1"/>
</dbReference>
<keyword evidence="1" id="KW-0436">Ligase</keyword>
<dbReference type="GO" id="GO:0004066">
    <property type="term" value="F:asparagine synthase (glutamine-hydrolyzing) activity"/>
    <property type="evidence" value="ECO:0007669"/>
    <property type="project" value="InterPro"/>
</dbReference>
<dbReference type="InterPro" id="IPR001962">
    <property type="entry name" value="Asn_synthase"/>
</dbReference>
<dbReference type="GO" id="GO:0006529">
    <property type="term" value="P:asparagine biosynthetic process"/>
    <property type="evidence" value="ECO:0007669"/>
    <property type="project" value="InterPro"/>
</dbReference>